<keyword evidence="1" id="KW-0472">Membrane</keyword>
<evidence type="ECO:0008006" key="4">
    <source>
        <dbReference type="Google" id="ProtNLM"/>
    </source>
</evidence>
<dbReference type="Proteomes" id="UP001215503">
    <property type="component" value="Unassembled WGS sequence"/>
</dbReference>
<feature type="transmembrane region" description="Helical" evidence="1">
    <location>
        <begin position="21"/>
        <end position="43"/>
    </location>
</feature>
<name>A0ABT5YKU2_9PROT</name>
<feature type="transmembrane region" description="Helical" evidence="1">
    <location>
        <begin position="205"/>
        <end position="225"/>
    </location>
</feature>
<keyword evidence="1" id="KW-1133">Transmembrane helix</keyword>
<keyword evidence="1" id="KW-0812">Transmembrane</keyword>
<evidence type="ECO:0000313" key="3">
    <source>
        <dbReference type="Proteomes" id="UP001215503"/>
    </source>
</evidence>
<keyword evidence="3" id="KW-1185">Reference proteome</keyword>
<comment type="caution">
    <text evidence="2">The sequence shown here is derived from an EMBL/GenBank/DDBJ whole genome shotgun (WGS) entry which is preliminary data.</text>
</comment>
<protein>
    <recommendedName>
        <fullName evidence="4">Chemotaxis methyl-accepting receptor HlyB-like 4HB MCP domain-containing protein</fullName>
    </recommendedName>
</protein>
<dbReference type="EMBL" id="JARHUD010000003">
    <property type="protein sequence ID" value="MDF2095504.1"/>
    <property type="molecule type" value="Genomic_DNA"/>
</dbReference>
<sequence length="237" mass="25765">MERLQRNAYGEQSTRRARLTIGALGILAILIAGIVALFSLYYADQGHRQTVQTLQDLDEASREAGTAQVAFKRQVQEWKNLLLRGHDAQDYTRYRVAMQAQSERVETALAALASAPGTPAALAERASAARALHERIQADYEAAAAAFEEAGRRDPVAVDARVRGVDRELDQALDALAEQLRAALGKALQEARVAAERRYEALHKVVLFAHGLGIGLLALLLLLALRDPGGRKPVGRG</sequence>
<evidence type="ECO:0000313" key="2">
    <source>
        <dbReference type="EMBL" id="MDF2095504.1"/>
    </source>
</evidence>
<dbReference type="RefSeq" id="WP_275820993.1">
    <property type="nucleotide sequence ID" value="NZ_JARHUD010000003.1"/>
</dbReference>
<accession>A0ABT5YKU2</accession>
<gene>
    <name evidence="2" type="ORF">P2G67_05905</name>
</gene>
<organism evidence="2 3">
    <name type="scientific">Aquibaculum arenosum</name>
    <dbReference type="NCBI Taxonomy" id="3032591"/>
    <lineage>
        <taxon>Bacteria</taxon>
        <taxon>Pseudomonadati</taxon>
        <taxon>Pseudomonadota</taxon>
        <taxon>Alphaproteobacteria</taxon>
        <taxon>Rhodospirillales</taxon>
        <taxon>Rhodovibrionaceae</taxon>
        <taxon>Aquibaculum</taxon>
    </lineage>
</organism>
<evidence type="ECO:0000256" key="1">
    <source>
        <dbReference type="SAM" id="Phobius"/>
    </source>
</evidence>
<reference evidence="2 3" key="1">
    <citation type="submission" date="2023-03" db="EMBL/GenBank/DDBJ databases">
        <title>Fodinicurvata sp. CAU 1616 isolated from sea sendiment.</title>
        <authorList>
            <person name="Kim W."/>
        </authorList>
    </citation>
    <scope>NUCLEOTIDE SEQUENCE [LARGE SCALE GENOMIC DNA]</scope>
    <source>
        <strain evidence="2 3">CAU 1616</strain>
    </source>
</reference>
<proteinExistence type="predicted"/>